<feature type="compositionally biased region" description="Low complexity" evidence="1">
    <location>
        <begin position="408"/>
        <end position="417"/>
    </location>
</feature>
<feature type="region of interest" description="Disordered" evidence="1">
    <location>
        <begin position="744"/>
        <end position="772"/>
    </location>
</feature>
<feature type="region of interest" description="Disordered" evidence="1">
    <location>
        <begin position="299"/>
        <end position="443"/>
    </location>
</feature>
<feature type="compositionally biased region" description="Low complexity" evidence="1">
    <location>
        <begin position="744"/>
        <end position="759"/>
    </location>
</feature>
<keyword evidence="3" id="KW-1185">Reference proteome</keyword>
<protein>
    <submittedName>
        <fullName evidence="2">Uncharacterized protein</fullName>
    </submittedName>
</protein>
<dbReference type="Proteomes" id="UP000054270">
    <property type="component" value="Unassembled WGS sequence"/>
</dbReference>
<name>A0A0D2PBU8_HYPSF</name>
<proteinExistence type="predicted"/>
<feature type="region of interest" description="Disordered" evidence="1">
    <location>
        <begin position="885"/>
        <end position="921"/>
    </location>
</feature>
<accession>A0A0D2PBU8</accession>
<gene>
    <name evidence="2" type="ORF">HYPSUDRAFT_46089</name>
</gene>
<feature type="region of interest" description="Disordered" evidence="1">
    <location>
        <begin position="1"/>
        <end position="283"/>
    </location>
</feature>
<evidence type="ECO:0000256" key="1">
    <source>
        <dbReference type="SAM" id="MobiDB-lite"/>
    </source>
</evidence>
<feature type="compositionally biased region" description="Pro residues" evidence="1">
    <location>
        <begin position="221"/>
        <end position="230"/>
    </location>
</feature>
<feature type="region of interest" description="Disordered" evidence="1">
    <location>
        <begin position="821"/>
        <end position="848"/>
    </location>
</feature>
<feature type="compositionally biased region" description="Gly residues" evidence="1">
    <location>
        <begin position="831"/>
        <end position="842"/>
    </location>
</feature>
<dbReference type="EMBL" id="KN817599">
    <property type="protein sequence ID" value="KJA17750.1"/>
    <property type="molecule type" value="Genomic_DNA"/>
</dbReference>
<feature type="region of interest" description="Disordered" evidence="1">
    <location>
        <begin position="598"/>
        <end position="629"/>
    </location>
</feature>
<feature type="compositionally biased region" description="Low complexity" evidence="1">
    <location>
        <begin position="51"/>
        <end position="67"/>
    </location>
</feature>
<feature type="compositionally biased region" description="Low complexity" evidence="1">
    <location>
        <begin position="244"/>
        <end position="255"/>
    </location>
</feature>
<dbReference type="AlphaFoldDB" id="A0A0D2PBU8"/>
<organism evidence="2 3">
    <name type="scientific">Hypholoma sublateritium (strain FD-334 SS-4)</name>
    <dbReference type="NCBI Taxonomy" id="945553"/>
    <lineage>
        <taxon>Eukaryota</taxon>
        <taxon>Fungi</taxon>
        <taxon>Dikarya</taxon>
        <taxon>Basidiomycota</taxon>
        <taxon>Agaricomycotina</taxon>
        <taxon>Agaricomycetes</taxon>
        <taxon>Agaricomycetidae</taxon>
        <taxon>Agaricales</taxon>
        <taxon>Agaricineae</taxon>
        <taxon>Strophariaceae</taxon>
        <taxon>Hypholoma</taxon>
    </lineage>
</organism>
<sequence>MSSPSPAAKPKAGTKWVSRMGIPVRSPSLLGRQQSTAPEKDTPLSKTLTRDTTATASPPPTADATSSKSGPKWASKLGAAAKRTPSVVNLSRPTAASAAKERDSDTASIQTTASRDSVAISSRPSTPSTEPNGKGPKWASKLGAAARRSPSMLSLARPTAASAAKESDAVPVPARKSISPTPKSTSPPEASRKPATPSSGKATKAPSPPPAPMKAVKASKPVPPPSPAPPADAAGAKPKTKWTSRVGGAVRRSSSLLSTARPVTAAKEEAVPQTPPPSYKARDAVPAVLRAPSALAHEVDVLADSPTEEVEASTTHVDESTDDLILDQARAASPLQDVERPSESAAVDDTPEPRAPEPFVAEADASERPESPFADSVSQELVEEPSSMSIEDAEHERPVSPFADETSPEIAEPVAEPAESDSSSHEQLVSPFADVDSSEYAEEAPVEPLVIDAIVHERSTSPLADAALSNYVEEPKAIVAEPLTPVVEEPAERSASPFEDSIHPAEDLSPVIDAHTTEPAAQLAQERATSPFDDAASVEADVHSTTDIAIDVAALAPEAATADLHPAASTPPALAPAILPDPTFSGVLVEEPLSDSAHISTESDKVGAEQPALSPDEDPFADPPLTQRNADEPWTIVDSQVVVEHATENSARDKLVAEAHEYGLSGTNPWAASEPVEHKGADAPELVHVRVDERHAIEVANALVIAAQSETVAPAGIVHPPTVDLTSAIAVAAPVVVTQPVVSAEPASSPATPAPSVLPGVPSRATLTPPTLSTITTPLRALRAPTLPPPAAHSDTKLLGNVWAAASAVLYHPLAQEESDESASPARAAGAGVGAGASGYGGVARSRDVSTDSGARAQAAGRYACMWHGRPWAWFAHVLPSGLSRAPGGPSAPKRTPRADPYPPRPQSGAGSRPAGTGEENTTWNSVYEVIVGVISEIVTMSMRIIWRK</sequence>
<reference evidence="3" key="1">
    <citation type="submission" date="2014-04" db="EMBL/GenBank/DDBJ databases">
        <title>Evolutionary Origins and Diversification of the Mycorrhizal Mutualists.</title>
        <authorList>
            <consortium name="DOE Joint Genome Institute"/>
            <consortium name="Mycorrhizal Genomics Consortium"/>
            <person name="Kohler A."/>
            <person name="Kuo A."/>
            <person name="Nagy L.G."/>
            <person name="Floudas D."/>
            <person name="Copeland A."/>
            <person name="Barry K.W."/>
            <person name="Cichocki N."/>
            <person name="Veneault-Fourrey C."/>
            <person name="LaButti K."/>
            <person name="Lindquist E.A."/>
            <person name="Lipzen A."/>
            <person name="Lundell T."/>
            <person name="Morin E."/>
            <person name="Murat C."/>
            <person name="Riley R."/>
            <person name="Ohm R."/>
            <person name="Sun H."/>
            <person name="Tunlid A."/>
            <person name="Henrissat B."/>
            <person name="Grigoriev I.V."/>
            <person name="Hibbett D.S."/>
            <person name="Martin F."/>
        </authorList>
    </citation>
    <scope>NUCLEOTIDE SEQUENCE [LARGE SCALE GENOMIC DNA]</scope>
    <source>
        <strain evidence="3">FD-334 SS-4</strain>
    </source>
</reference>
<evidence type="ECO:0000313" key="2">
    <source>
        <dbReference type="EMBL" id="KJA17750.1"/>
    </source>
</evidence>
<evidence type="ECO:0000313" key="3">
    <source>
        <dbReference type="Proteomes" id="UP000054270"/>
    </source>
</evidence>
<feature type="compositionally biased region" description="Polar residues" evidence="1">
    <location>
        <begin position="106"/>
        <end position="131"/>
    </location>
</feature>
<feature type="compositionally biased region" description="Low complexity" evidence="1">
    <location>
        <begin position="176"/>
        <end position="188"/>
    </location>
</feature>
<dbReference type="OMA" id="EHATENS"/>